<feature type="compositionally biased region" description="Basic and acidic residues" evidence="1">
    <location>
        <begin position="51"/>
        <end position="61"/>
    </location>
</feature>
<gene>
    <name evidence="2" type="ORF">CVT25_014831</name>
</gene>
<comment type="caution">
    <text evidence="2">The sequence shown here is derived from an EMBL/GenBank/DDBJ whole genome shotgun (WGS) entry which is preliminary data.</text>
</comment>
<feature type="region of interest" description="Disordered" evidence="1">
    <location>
        <begin position="40"/>
        <end position="61"/>
    </location>
</feature>
<evidence type="ECO:0000313" key="3">
    <source>
        <dbReference type="Proteomes" id="UP000283269"/>
    </source>
</evidence>
<evidence type="ECO:0000256" key="1">
    <source>
        <dbReference type="SAM" id="MobiDB-lite"/>
    </source>
</evidence>
<name>A0A409WEU8_PSICY</name>
<accession>A0A409WEU8</accession>
<proteinExistence type="predicted"/>
<evidence type="ECO:0000313" key="2">
    <source>
        <dbReference type="EMBL" id="PPQ77013.1"/>
    </source>
</evidence>
<reference evidence="2 3" key="1">
    <citation type="journal article" date="2018" name="Evol. Lett.">
        <title>Horizontal gene cluster transfer increased hallucinogenic mushroom diversity.</title>
        <authorList>
            <person name="Reynolds H.T."/>
            <person name="Vijayakumar V."/>
            <person name="Gluck-Thaler E."/>
            <person name="Korotkin H.B."/>
            <person name="Matheny P.B."/>
            <person name="Slot J.C."/>
        </authorList>
    </citation>
    <scope>NUCLEOTIDE SEQUENCE [LARGE SCALE GENOMIC DNA]</scope>
    <source>
        <strain evidence="2 3">2631</strain>
    </source>
</reference>
<protein>
    <submittedName>
        <fullName evidence="2">Uncharacterized protein</fullName>
    </submittedName>
</protein>
<dbReference type="EMBL" id="NHYD01003445">
    <property type="protein sequence ID" value="PPQ77013.1"/>
    <property type="molecule type" value="Genomic_DNA"/>
</dbReference>
<dbReference type="AlphaFoldDB" id="A0A409WEU8"/>
<feature type="region of interest" description="Disordered" evidence="1">
    <location>
        <begin position="1"/>
        <end position="26"/>
    </location>
</feature>
<keyword evidence="3" id="KW-1185">Reference proteome</keyword>
<sequence>MSSNFWRAAGEWRSGKEERCRPGPVSRMPYEGGWLDSVDRSSRSRRVASRLAERKTGPYIE</sequence>
<organism evidence="2 3">
    <name type="scientific">Psilocybe cyanescens</name>
    <dbReference type="NCBI Taxonomy" id="93625"/>
    <lineage>
        <taxon>Eukaryota</taxon>
        <taxon>Fungi</taxon>
        <taxon>Dikarya</taxon>
        <taxon>Basidiomycota</taxon>
        <taxon>Agaricomycotina</taxon>
        <taxon>Agaricomycetes</taxon>
        <taxon>Agaricomycetidae</taxon>
        <taxon>Agaricales</taxon>
        <taxon>Agaricineae</taxon>
        <taxon>Strophariaceae</taxon>
        <taxon>Psilocybe</taxon>
    </lineage>
</organism>
<dbReference type="InParanoid" id="A0A409WEU8"/>
<dbReference type="Proteomes" id="UP000283269">
    <property type="component" value="Unassembled WGS sequence"/>
</dbReference>